<evidence type="ECO:0000313" key="4">
    <source>
        <dbReference type="Proteomes" id="UP000613266"/>
    </source>
</evidence>
<dbReference type="PANTHER" id="PTHR22953:SF153">
    <property type="entry name" value="PURPLE ACID PHOSPHATASE"/>
    <property type="match status" value="1"/>
</dbReference>
<dbReference type="InterPro" id="IPR004843">
    <property type="entry name" value="Calcineurin-like_PHP"/>
</dbReference>
<accession>A0A931J059</accession>
<reference evidence="3" key="1">
    <citation type="submission" date="2020-12" db="EMBL/GenBank/DDBJ databases">
        <title>The genome sequence of Inhella sp. 1Y17.</title>
        <authorList>
            <person name="Liu Y."/>
        </authorList>
    </citation>
    <scope>NUCLEOTIDE SEQUENCE</scope>
    <source>
        <strain evidence="3">1Y17</strain>
    </source>
</reference>
<organism evidence="3 4">
    <name type="scientific">Inhella proteolytica</name>
    <dbReference type="NCBI Taxonomy" id="2795029"/>
    <lineage>
        <taxon>Bacteria</taxon>
        <taxon>Pseudomonadati</taxon>
        <taxon>Pseudomonadota</taxon>
        <taxon>Betaproteobacteria</taxon>
        <taxon>Burkholderiales</taxon>
        <taxon>Sphaerotilaceae</taxon>
        <taxon>Inhella</taxon>
    </lineage>
</organism>
<dbReference type="Pfam" id="PF00149">
    <property type="entry name" value="Metallophos"/>
    <property type="match status" value="1"/>
</dbReference>
<sequence length="437" mass="48402">MLGSPTGSSIKLNVFAPDQAGTVWLVYGTRSGQLGTQTPARALVAGQPLEIALEGLAPNTRHYYRLYFQPSSGTAGAPGDEASFMTARPPGSSFTFALQGDSHPERLRSQFDPDLYTRTLLTAAADQPDFYVLMGDDFSVDTLDPLTITQPKVLERYTLQRPYLGLIGKQAPLFLVNGNHEQAAGYLLDGTPNNVAVWAQNARNSLYAQPAPDGFYSGNPTPVPHIGLLRNYFAWSWGDALFVVIDPYWHSPVAVDNVLGDGTKRSNLWDVTHGDAQYQWLKRTLEGSTARYKFVFAHHVMGTGRGGVELAKLWEWGGESAGGQFDFPVKRPNWTEPLHRLMARTGVTIFFQGHDHIWVRQKLDGVTYQTVSEPADPNYTLWNADAFQSGDKFPNSGYTRVRVAPEGVQVDYVRSLLQRDESATRVHGSTVFSYRLP</sequence>
<dbReference type="AlphaFoldDB" id="A0A931J059"/>
<dbReference type="EMBL" id="JAEDAK010000001">
    <property type="protein sequence ID" value="MBH9575680.1"/>
    <property type="molecule type" value="Genomic_DNA"/>
</dbReference>
<comment type="caution">
    <text evidence="3">The sequence shown here is derived from an EMBL/GenBank/DDBJ whole genome shotgun (WGS) entry which is preliminary data.</text>
</comment>
<dbReference type="Proteomes" id="UP000613266">
    <property type="component" value="Unassembled WGS sequence"/>
</dbReference>
<evidence type="ECO:0000256" key="1">
    <source>
        <dbReference type="ARBA" id="ARBA00022729"/>
    </source>
</evidence>
<dbReference type="RefSeq" id="WP_198109281.1">
    <property type="nucleotide sequence ID" value="NZ_JAEDAK010000001.1"/>
</dbReference>
<gene>
    <name evidence="3" type="ORF">I7X39_02065</name>
</gene>
<name>A0A931J059_9BURK</name>
<dbReference type="PANTHER" id="PTHR22953">
    <property type="entry name" value="ACID PHOSPHATASE RELATED"/>
    <property type="match status" value="1"/>
</dbReference>
<keyword evidence="4" id="KW-1185">Reference proteome</keyword>
<proteinExistence type="predicted"/>
<protein>
    <submittedName>
        <fullName evidence="3">Metallophosphoesterase</fullName>
    </submittedName>
</protein>
<dbReference type="Gene3D" id="3.60.21.10">
    <property type="match status" value="1"/>
</dbReference>
<feature type="domain" description="Calcineurin-like phosphoesterase" evidence="2">
    <location>
        <begin position="95"/>
        <end position="357"/>
    </location>
</feature>
<dbReference type="SUPFAM" id="SSF56300">
    <property type="entry name" value="Metallo-dependent phosphatases"/>
    <property type="match status" value="1"/>
</dbReference>
<dbReference type="InterPro" id="IPR039331">
    <property type="entry name" value="PAPs-like"/>
</dbReference>
<evidence type="ECO:0000313" key="3">
    <source>
        <dbReference type="EMBL" id="MBH9575680.1"/>
    </source>
</evidence>
<evidence type="ECO:0000259" key="2">
    <source>
        <dbReference type="Pfam" id="PF00149"/>
    </source>
</evidence>
<dbReference type="GO" id="GO:0003993">
    <property type="term" value="F:acid phosphatase activity"/>
    <property type="evidence" value="ECO:0007669"/>
    <property type="project" value="InterPro"/>
</dbReference>
<keyword evidence="1" id="KW-0732">Signal</keyword>
<dbReference type="InterPro" id="IPR029052">
    <property type="entry name" value="Metallo-depent_PP-like"/>
</dbReference>